<reference evidence="2 4" key="2">
    <citation type="submission" date="2016-10" db="EMBL/GenBank/DDBJ databases">
        <authorList>
            <person name="Varghese N."/>
            <person name="Submissions S."/>
        </authorList>
    </citation>
    <scope>NUCLEOTIDE SEQUENCE [LARGE SCALE GENOMIC DNA]</scope>
    <source>
        <strain evidence="2 4">DSM 11855</strain>
    </source>
</reference>
<proteinExistence type="predicted"/>
<dbReference type="AlphaFoldDB" id="A0A1I7ACL5"/>
<name>A0A1I7ACL5_METTE</name>
<dbReference type="EMBL" id="FPAO01000008">
    <property type="protein sequence ID" value="SFT72628.1"/>
    <property type="molecule type" value="Genomic_DNA"/>
</dbReference>
<reference evidence="1 3" key="1">
    <citation type="submission" date="2016-09" db="EMBL/GenBank/DDBJ databases">
        <title>Complete Genome Sequence of Methanosarcina thermophila MT-1.</title>
        <authorList>
            <person name="Kouzuma A."/>
        </authorList>
    </citation>
    <scope>NUCLEOTIDE SEQUENCE [LARGE SCALE GENOMIC DNA]</scope>
    <source>
        <strain evidence="1 3">MT-1</strain>
    </source>
</reference>
<dbReference type="EMBL" id="AP017646">
    <property type="protein sequence ID" value="BAW29843.1"/>
    <property type="molecule type" value="Genomic_DNA"/>
</dbReference>
<dbReference type="Proteomes" id="UP000265557">
    <property type="component" value="Chromosome"/>
</dbReference>
<protein>
    <submittedName>
        <fullName evidence="2">Uncharacterized protein</fullName>
    </submittedName>
</protein>
<sequence length="54" mass="6476">MTSRRSLSVLLLNMFQNIFLMFNEVDKEKISRQKIDNEEKSIMFGEKLMVFFTP</sequence>
<evidence type="ECO:0000313" key="1">
    <source>
        <dbReference type="EMBL" id="BAW29843.1"/>
    </source>
</evidence>
<evidence type="ECO:0000313" key="4">
    <source>
        <dbReference type="Proteomes" id="UP000323733"/>
    </source>
</evidence>
<accession>A0A3G9CUS4</accession>
<dbReference type="Proteomes" id="UP000323733">
    <property type="component" value="Unassembled WGS sequence"/>
</dbReference>
<gene>
    <name evidence="1" type="ORF">MESMT1_1913</name>
    <name evidence="2" type="ORF">SAMN02910340_02023</name>
</gene>
<keyword evidence="4" id="KW-1185">Reference proteome</keyword>
<evidence type="ECO:0000313" key="3">
    <source>
        <dbReference type="Proteomes" id="UP000265557"/>
    </source>
</evidence>
<evidence type="ECO:0000313" key="2">
    <source>
        <dbReference type="EMBL" id="SFT72628.1"/>
    </source>
</evidence>
<organism evidence="2 4">
    <name type="scientific">Methanosarcina thermophila</name>
    <dbReference type="NCBI Taxonomy" id="2210"/>
    <lineage>
        <taxon>Archaea</taxon>
        <taxon>Methanobacteriati</taxon>
        <taxon>Methanobacteriota</taxon>
        <taxon>Stenosarchaea group</taxon>
        <taxon>Methanomicrobia</taxon>
        <taxon>Methanosarcinales</taxon>
        <taxon>Methanosarcinaceae</taxon>
        <taxon>Methanosarcina</taxon>
    </lineage>
</organism>
<accession>A0A1I7ACL5</accession>